<keyword evidence="3" id="KW-0732">Signal</keyword>
<feature type="signal peptide" evidence="3">
    <location>
        <begin position="1"/>
        <end position="26"/>
    </location>
</feature>
<dbReference type="Pfam" id="PF25954">
    <property type="entry name" value="Beta-barrel_RND_2"/>
    <property type="match status" value="1"/>
</dbReference>
<evidence type="ECO:0000259" key="4">
    <source>
        <dbReference type="Pfam" id="PF25954"/>
    </source>
</evidence>
<dbReference type="RefSeq" id="WP_155734388.1">
    <property type="nucleotide sequence ID" value="NZ_AUXX01000016.1"/>
</dbReference>
<evidence type="ECO:0000256" key="1">
    <source>
        <dbReference type="ARBA" id="ARBA00022448"/>
    </source>
</evidence>
<dbReference type="InterPro" id="IPR058792">
    <property type="entry name" value="Beta-barrel_RND_2"/>
</dbReference>
<dbReference type="Pfam" id="PF25973">
    <property type="entry name" value="BSH_CzcB"/>
    <property type="match status" value="1"/>
</dbReference>
<dbReference type="GO" id="GO:0030288">
    <property type="term" value="C:outer membrane-bounded periplasmic space"/>
    <property type="evidence" value="ECO:0007669"/>
    <property type="project" value="TreeGrafter"/>
</dbReference>
<keyword evidence="1" id="KW-0813">Transport</keyword>
<feature type="domain" description="CzcB-like barrel-sandwich hybrid" evidence="5">
    <location>
        <begin position="99"/>
        <end position="233"/>
    </location>
</feature>
<gene>
    <name evidence="6" type="ORF">N478_20015</name>
</gene>
<feature type="region of interest" description="Disordered" evidence="2">
    <location>
        <begin position="30"/>
        <end position="56"/>
    </location>
</feature>
<feature type="domain" description="CusB-like beta-barrel" evidence="4">
    <location>
        <begin position="236"/>
        <end position="307"/>
    </location>
</feature>
<feature type="chain" id="PRO_5007832114" description="RND efflux pump membrane fusion protein barrel-sandwich domain-containing protein" evidence="3">
    <location>
        <begin position="27"/>
        <end position="390"/>
    </location>
</feature>
<dbReference type="Gene3D" id="2.40.50.100">
    <property type="match status" value="1"/>
</dbReference>
<protein>
    <recommendedName>
        <fullName evidence="8">RND efflux pump membrane fusion protein barrel-sandwich domain-containing protein</fullName>
    </recommendedName>
</protein>
<dbReference type="GO" id="GO:0046914">
    <property type="term" value="F:transition metal ion binding"/>
    <property type="evidence" value="ECO:0007669"/>
    <property type="project" value="TreeGrafter"/>
</dbReference>
<evidence type="ECO:0000259" key="5">
    <source>
        <dbReference type="Pfam" id="PF25973"/>
    </source>
</evidence>
<organism evidence="6 7">
    <name type="scientific">Pseudoalteromonas luteoviolacea S4060-1</name>
    <dbReference type="NCBI Taxonomy" id="1365257"/>
    <lineage>
        <taxon>Bacteria</taxon>
        <taxon>Pseudomonadati</taxon>
        <taxon>Pseudomonadota</taxon>
        <taxon>Gammaproteobacteria</taxon>
        <taxon>Alteromonadales</taxon>
        <taxon>Pseudoalteromonadaceae</taxon>
        <taxon>Pseudoalteromonas</taxon>
    </lineage>
</organism>
<dbReference type="PATRIC" id="fig|1365257.3.peg.2691"/>
<dbReference type="InterPro" id="IPR051909">
    <property type="entry name" value="MFP_Cation_Efflux"/>
</dbReference>
<dbReference type="Gene3D" id="2.40.420.20">
    <property type="match status" value="1"/>
</dbReference>
<dbReference type="SUPFAM" id="SSF111369">
    <property type="entry name" value="HlyD-like secretion proteins"/>
    <property type="match status" value="1"/>
</dbReference>
<dbReference type="GO" id="GO:0060003">
    <property type="term" value="P:copper ion export"/>
    <property type="evidence" value="ECO:0007669"/>
    <property type="project" value="TreeGrafter"/>
</dbReference>
<evidence type="ECO:0000256" key="2">
    <source>
        <dbReference type="SAM" id="MobiDB-lite"/>
    </source>
</evidence>
<evidence type="ECO:0000256" key="3">
    <source>
        <dbReference type="SAM" id="SignalP"/>
    </source>
</evidence>
<evidence type="ECO:0000313" key="6">
    <source>
        <dbReference type="EMBL" id="KZN67109.1"/>
    </source>
</evidence>
<comment type="caution">
    <text evidence="6">The sequence shown here is derived from an EMBL/GenBank/DDBJ whole genome shotgun (WGS) entry which is preliminary data.</text>
</comment>
<name>A0A162BRE8_9GAMM</name>
<evidence type="ECO:0000313" key="7">
    <source>
        <dbReference type="Proteomes" id="UP000076661"/>
    </source>
</evidence>
<dbReference type="PANTHER" id="PTHR30097">
    <property type="entry name" value="CATION EFFLUX SYSTEM PROTEIN CUSB"/>
    <property type="match status" value="1"/>
</dbReference>
<feature type="compositionally biased region" description="Basic and acidic residues" evidence="2">
    <location>
        <begin position="30"/>
        <end position="55"/>
    </location>
</feature>
<dbReference type="Gene3D" id="1.10.287.470">
    <property type="entry name" value="Helix hairpin bin"/>
    <property type="match status" value="1"/>
</dbReference>
<accession>A0A162BRE8</accession>
<dbReference type="EMBL" id="AUXX01000016">
    <property type="protein sequence ID" value="KZN67109.1"/>
    <property type="molecule type" value="Genomic_DNA"/>
</dbReference>
<dbReference type="InterPro" id="IPR058647">
    <property type="entry name" value="BSH_CzcB-like"/>
</dbReference>
<evidence type="ECO:0008006" key="8">
    <source>
        <dbReference type="Google" id="ProtNLM"/>
    </source>
</evidence>
<dbReference type="Gene3D" id="2.40.30.170">
    <property type="match status" value="1"/>
</dbReference>
<dbReference type="Proteomes" id="UP000076661">
    <property type="component" value="Unassembled WGS sequence"/>
</dbReference>
<dbReference type="PANTHER" id="PTHR30097:SF15">
    <property type="entry name" value="CATION EFFLUX SYSTEM PROTEIN CUSB"/>
    <property type="match status" value="1"/>
</dbReference>
<dbReference type="AlphaFoldDB" id="A0A162BRE8"/>
<reference evidence="6 7" key="1">
    <citation type="submission" date="2013-07" db="EMBL/GenBank/DDBJ databases">
        <title>Comparative Genomic and Metabolomic Analysis of Twelve Strains of Pseudoalteromonas luteoviolacea.</title>
        <authorList>
            <person name="Vynne N.G."/>
            <person name="Mansson M."/>
            <person name="Gram L."/>
        </authorList>
    </citation>
    <scope>NUCLEOTIDE SEQUENCE [LARGE SCALE GENOMIC DNA]</scope>
    <source>
        <strain evidence="6 7">S4060-1</strain>
    </source>
</reference>
<proteinExistence type="predicted"/>
<dbReference type="GO" id="GO:0015679">
    <property type="term" value="P:plasma membrane copper ion transport"/>
    <property type="evidence" value="ECO:0007669"/>
    <property type="project" value="TreeGrafter"/>
</dbReference>
<sequence>MMNVKFKRTLAFFIFVINLHSTNTMAVSDDHTHEIKSSDKPHSKSEVHSHAHDEPQTIELSQVQRAMVGIEVEQVMPRHYEQVYYAPAEVKANGYTSYIVAPRTESVVMSRHAVLGEKVSKGRKLVTLFSHEMAQAQADYLLAKSDWERTELLAREAVSDSQRVAAKTKFDAAYGQLVALGLNSLAIQKLHSFTRETLGQYTLVAEQAGVVLKDEFSQGQRISAGSELMLLADERTLWVEAKLPASADLEPDQIVKAVVSINNREYVAQVIQQTHTIDKQTRTKVMRLSVENPEDSLHAGMFVEVSFYVISGRKEMIVPESAVMRDPDQNWVVFAEQSNKTFLPLPIKLGKQLGDKRIVYGLPVGSRVAVKGAFFIASESAKSGFDPHNH</sequence>